<organism evidence="2 3">
    <name type="scientific">Ophiocordyceps camponoti-rufipedis</name>
    <dbReference type="NCBI Taxonomy" id="2004952"/>
    <lineage>
        <taxon>Eukaryota</taxon>
        <taxon>Fungi</taxon>
        <taxon>Dikarya</taxon>
        <taxon>Ascomycota</taxon>
        <taxon>Pezizomycotina</taxon>
        <taxon>Sordariomycetes</taxon>
        <taxon>Hypocreomycetidae</taxon>
        <taxon>Hypocreales</taxon>
        <taxon>Ophiocordycipitaceae</taxon>
        <taxon>Ophiocordyceps</taxon>
    </lineage>
</organism>
<evidence type="ECO:0000256" key="1">
    <source>
        <dbReference type="SAM" id="MobiDB-lite"/>
    </source>
</evidence>
<keyword evidence="3" id="KW-1185">Reference proteome</keyword>
<evidence type="ECO:0000313" key="2">
    <source>
        <dbReference type="EMBL" id="PHH72841.1"/>
    </source>
</evidence>
<dbReference type="AlphaFoldDB" id="A0A2C5Z103"/>
<dbReference type="Proteomes" id="UP000226431">
    <property type="component" value="Unassembled WGS sequence"/>
</dbReference>
<proteinExistence type="predicted"/>
<sequence length="152" mass="16928">MATDNSQALDHLFAANMASRTPSQGPSREATQDMPSLSLDAHITGSAPRVPRAVMDAPICRREDCWQHIQRAASCKGHGIAAMICCYRDGDVFEYRTTLRIGQDGDRPDIYESYSPILVESSAAQGRIHHQKKEAQGQSEAQFRRKSHFRTP</sequence>
<accession>A0A2C5Z103</accession>
<name>A0A2C5Z103_9HYPO</name>
<dbReference type="EMBL" id="NJES01000389">
    <property type="protein sequence ID" value="PHH72841.1"/>
    <property type="molecule type" value="Genomic_DNA"/>
</dbReference>
<evidence type="ECO:0000313" key="3">
    <source>
        <dbReference type="Proteomes" id="UP000226431"/>
    </source>
</evidence>
<reference evidence="2 3" key="1">
    <citation type="submission" date="2017-06" db="EMBL/GenBank/DDBJ databases">
        <title>Ant-infecting Ophiocordyceps genomes reveal a high diversity of potential behavioral manipulation genes and a possible major role for enterotoxins.</title>
        <authorList>
            <person name="De Bekker C."/>
            <person name="Evans H.C."/>
            <person name="Brachmann A."/>
            <person name="Hughes D.P."/>
        </authorList>
    </citation>
    <scope>NUCLEOTIDE SEQUENCE [LARGE SCALE GENOMIC DNA]</scope>
    <source>
        <strain evidence="2 3">Map16</strain>
    </source>
</reference>
<comment type="caution">
    <text evidence="2">The sequence shown here is derived from an EMBL/GenBank/DDBJ whole genome shotgun (WGS) entry which is preliminary data.</text>
</comment>
<protein>
    <submittedName>
        <fullName evidence="2">Uncharacterized protein</fullName>
    </submittedName>
</protein>
<feature type="region of interest" description="Disordered" evidence="1">
    <location>
        <begin position="122"/>
        <end position="152"/>
    </location>
</feature>
<gene>
    <name evidence="2" type="ORF">CDD80_4214</name>
</gene>